<feature type="transmembrane region" description="Helical" evidence="5">
    <location>
        <begin position="99"/>
        <end position="116"/>
    </location>
</feature>
<feature type="transmembrane region" description="Helical" evidence="5">
    <location>
        <begin position="49"/>
        <end position="69"/>
    </location>
</feature>
<accession>A0ABV9T3Y4</accession>
<organism evidence="6 7">
    <name type="scientific">Negadavirga shengliensis</name>
    <dbReference type="NCBI Taxonomy" id="1389218"/>
    <lineage>
        <taxon>Bacteria</taxon>
        <taxon>Pseudomonadati</taxon>
        <taxon>Bacteroidota</taxon>
        <taxon>Cytophagia</taxon>
        <taxon>Cytophagales</taxon>
        <taxon>Cyclobacteriaceae</taxon>
        <taxon>Negadavirga</taxon>
    </lineage>
</organism>
<reference evidence="7" key="1">
    <citation type="journal article" date="2019" name="Int. J. Syst. Evol. Microbiol.">
        <title>The Global Catalogue of Microorganisms (GCM) 10K type strain sequencing project: providing services to taxonomists for standard genome sequencing and annotation.</title>
        <authorList>
            <consortium name="The Broad Institute Genomics Platform"/>
            <consortium name="The Broad Institute Genome Sequencing Center for Infectious Disease"/>
            <person name="Wu L."/>
            <person name="Ma J."/>
        </authorList>
    </citation>
    <scope>NUCLEOTIDE SEQUENCE [LARGE SCALE GENOMIC DNA]</scope>
    <source>
        <strain evidence="7">CGMCC 4.7466</strain>
    </source>
</reference>
<name>A0ABV9T3Y4_9BACT</name>
<keyword evidence="2 5" id="KW-0812">Transmembrane</keyword>
<evidence type="ECO:0000256" key="2">
    <source>
        <dbReference type="ARBA" id="ARBA00022692"/>
    </source>
</evidence>
<protein>
    <submittedName>
        <fullName evidence="6">DoxX family protein</fullName>
    </submittedName>
</protein>
<dbReference type="Pfam" id="PF13564">
    <property type="entry name" value="DoxX_2"/>
    <property type="match status" value="1"/>
</dbReference>
<dbReference type="InterPro" id="IPR032808">
    <property type="entry name" value="DoxX"/>
</dbReference>
<comment type="caution">
    <text evidence="6">The sequence shown here is derived from an EMBL/GenBank/DDBJ whole genome shotgun (WGS) entry which is preliminary data.</text>
</comment>
<feature type="transmembrane region" description="Helical" evidence="5">
    <location>
        <begin position="74"/>
        <end position="93"/>
    </location>
</feature>
<evidence type="ECO:0000313" key="7">
    <source>
        <dbReference type="Proteomes" id="UP001595818"/>
    </source>
</evidence>
<gene>
    <name evidence="6" type="ORF">ACFPFU_15940</name>
</gene>
<evidence type="ECO:0000256" key="1">
    <source>
        <dbReference type="ARBA" id="ARBA00004141"/>
    </source>
</evidence>
<dbReference type="Proteomes" id="UP001595818">
    <property type="component" value="Unassembled WGS sequence"/>
</dbReference>
<comment type="subcellular location">
    <subcellularLocation>
        <location evidence="1">Membrane</location>
        <topology evidence="1">Multi-pass membrane protein</topology>
    </subcellularLocation>
</comment>
<dbReference type="RefSeq" id="WP_377065801.1">
    <property type="nucleotide sequence ID" value="NZ_JBHSJJ010000009.1"/>
</dbReference>
<sequence length="125" mass="13898">MKPKILAVLSVAFGLLLINGGLNKFFNYMPAPDDLPRELLNDFNALTEISWLMPLIGFAETLGGVLIILPKTRALGALIVFPVMVGVLLTHIFVDTSGLPIAILIWLVLLWIIFDNREKYLPIIK</sequence>
<proteinExistence type="predicted"/>
<keyword evidence="3 5" id="KW-1133">Transmembrane helix</keyword>
<keyword evidence="4 5" id="KW-0472">Membrane</keyword>
<keyword evidence="7" id="KW-1185">Reference proteome</keyword>
<evidence type="ECO:0000313" key="6">
    <source>
        <dbReference type="EMBL" id="MFC4873191.1"/>
    </source>
</evidence>
<evidence type="ECO:0000256" key="5">
    <source>
        <dbReference type="SAM" id="Phobius"/>
    </source>
</evidence>
<dbReference type="EMBL" id="JBHSJJ010000009">
    <property type="protein sequence ID" value="MFC4873191.1"/>
    <property type="molecule type" value="Genomic_DNA"/>
</dbReference>
<evidence type="ECO:0000256" key="4">
    <source>
        <dbReference type="ARBA" id="ARBA00023136"/>
    </source>
</evidence>
<evidence type="ECO:0000256" key="3">
    <source>
        <dbReference type="ARBA" id="ARBA00022989"/>
    </source>
</evidence>